<protein>
    <submittedName>
        <fullName evidence="5">MarR family transcriptional regulator</fullName>
    </submittedName>
</protein>
<evidence type="ECO:0000256" key="3">
    <source>
        <dbReference type="ARBA" id="ARBA00023163"/>
    </source>
</evidence>
<name>A0A231VEP0_THETR</name>
<sequence>MDAEIKSLEYLLREINHKMNLVTRNYLNNKNITMSRFWVLNKLHTDEPITMKQLQAQLVLSSSTLTGLIDNLVNDDLVSRWRDTKDRRLVYLKLTDKGHKLLNDILEYRSSILKEVIDKGAKEIDLKLLNENLEILLKMSNEIIDI</sequence>
<keyword evidence="2" id="KW-0238">DNA-binding</keyword>
<evidence type="ECO:0000313" key="5">
    <source>
        <dbReference type="EMBL" id="OXT06116.1"/>
    </source>
</evidence>
<reference evidence="5 6" key="1">
    <citation type="submission" date="2017-06" db="EMBL/GenBank/DDBJ databases">
        <title>Isolation and characterization of a thermophilic and butanogenic Thermoanaerobacterium thermosaccharolyticum M5 capable of efficient degradation of hemicellulose.</title>
        <authorList>
            <person name="Xin F."/>
            <person name="Jiang Y."/>
        </authorList>
    </citation>
    <scope>NUCLEOTIDE SEQUENCE [LARGE SCALE GENOMIC DNA]</scope>
    <source>
        <strain evidence="5 6">M5</strain>
    </source>
</reference>
<evidence type="ECO:0000313" key="6">
    <source>
        <dbReference type="Proteomes" id="UP000215301"/>
    </source>
</evidence>
<dbReference type="PROSITE" id="PS01117">
    <property type="entry name" value="HTH_MARR_1"/>
    <property type="match status" value="1"/>
</dbReference>
<keyword evidence="1" id="KW-0805">Transcription regulation</keyword>
<dbReference type="EMBL" id="NKHD01000035">
    <property type="protein sequence ID" value="OXT06116.1"/>
    <property type="molecule type" value="Genomic_DNA"/>
</dbReference>
<evidence type="ECO:0000256" key="1">
    <source>
        <dbReference type="ARBA" id="ARBA00023015"/>
    </source>
</evidence>
<organism evidence="5 6">
    <name type="scientific">Thermoanaerobacterium thermosaccharolyticum</name>
    <name type="common">Clostridium thermosaccharolyticum</name>
    <dbReference type="NCBI Taxonomy" id="1517"/>
    <lineage>
        <taxon>Bacteria</taxon>
        <taxon>Bacillati</taxon>
        <taxon>Bacillota</taxon>
        <taxon>Clostridia</taxon>
        <taxon>Thermoanaerobacterales</taxon>
        <taxon>Thermoanaerobacteraceae</taxon>
        <taxon>Thermoanaerobacterium</taxon>
    </lineage>
</organism>
<dbReference type="Pfam" id="PF01047">
    <property type="entry name" value="MarR"/>
    <property type="match status" value="1"/>
</dbReference>
<dbReference type="InterPro" id="IPR023187">
    <property type="entry name" value="Tscrpt_reg_MarR-type_CS"/>
</dbReference>
<keyword evidence="3" id="KW-0804">Transcription</keyword>
<dbReference type="SUPFAM" id="SSF46785">
    <property type="entry name" value="Winged helix' DNA-binding domain"/>
    <property type="match status" value="1"/>
</dbReference>
<dbReference type="Proteomes" id="UP000215301">
    <property type="component" value="Unassembled WGS sequence"/>
</dbReference>
<dbReference type="GO" id="GO:0003700">
    <property type="term" value="F:DNA-binding transcription factor activity"/>
    <property type="evidence" value="ECO:0007669"/>
    <property type="project" value="InterPro"/>
</dbReference>
<gene>
    <name evidence="5" type="ORF">CE561_11495</name>
</gene>
<dbReference type="RefSeq" id="WP_094046283.1">
    <property type="nucleotide sequence ID" value="NZ_JAQQLU010000002.1"/>
</dbReference>
<dbReference type="SMART" id="SM00347">
    <property type="entry name" value="HTH_MARR"/>
    <property type="match status" value="1"/>
</dbReference>
<dbReference type="Gene3D" id="1.10.10.10">
    <property type="entry name" value="Winged helix-like DNA-binding domain superfamily/Winged helix DNA-binding domain"/>
    <property type="match status" value="1"/>
</dbReference>
<dbReference type="PANTHER" id="PTHR42756">
    <property type="entry name" value="TRANSCRIPTIONAL REGULATOR, MARR"/>
    <property type="match status" value="1"/>
</dbReference>
<feature type="domain" description="HTH marR-type" evidence="4">
    <location>
        <begin position="5"/>
        <end position="138"/>
    </location>
</feature>
<dbReference type="InterPro" id="IPR000835">
    <property type="entry name" value="HTH_MarR-typ"/>
</dbReference>
<evidence type="ECO:0000259" key="4">
    <source>
        <dbReference type="PROSITE" id="PS50995"/>
    </source>
</evidence>
<dbReference type="InterPro" id="IPR036390">
    <property type="entry name" value="WH_DNA-bd_sf"/>
</dbReference>
<dbReference type="PROSITE" id="PS50995">
    <property type="entry name" value="HTH_MARR_2"/>
    <property type="match status" value="1"/>
</dbReference>
<dbReference type="PRINTS" id="PR00598">
    <property type="entry name" value="HTHMARR"/>
</dbReference>
<proteinExistence type="predicted"/>
<dbReference type="InterPro" id="IPR036388">
    <property type="entry name" value="WH-like_DNA-bd_sf"/>
</dbReference>
<dbReference type="PANTHER" id="PTHR42756:SF1">
    <property type="entry name" value="TRANSCRIPTIONAL REPRESSOR OF EMRAB OPERON"/>
    <property type="match status" value="1"/>
</dbReference>
<dbReference type="AlphaFoldDB" id="A0A231VEP0"/>
<dbReference type="GO" id="GO:0003677">
    <property type="term" value="F:DNA binding"/>
    <property type="evidence" value="ECO:0007669"/>
    <property type="project" value="UniProtKB-KW"/>
</dbReference>
<accession>A0A231VEP0</accession>
<comment type="caution">
    <text evidence="5">The sequence shown here is derived from an EMBL/GenBank/DDBJ whole genome shotgun (WGS) entry which is preliminary data.</text>
</comment>
<evidence type="ECO:0000256" key="2">
    <source>
        <dbReference type="ARBA" id="ARBA00023125"/>
    </source>
</evidence>